<comment type="caution">
    <text evidence="1">The sequence shown here is derived from an EMBL/GenBank/DDBJ whole genome shotgun (WGS) entry which is preliminary data.</text>
</comment>
<protein>
    <submittedName>
        <fullName evidence="1">Uncharacterized protein</fullName>
    </submittedName>
</protein>
<dbReference type="AlphaFoldDB" id="A0AAW8XII2"/>
<dbReference type="Proteomes" id="UP001284547">
    <property type="component" value="Unassembled WGS sequence"/>
</dbReference>
<dbReference type="RefSeq" id="WP_133124699.1">
    <property type="nucleotide sequence ID" value="NZ_JAOUTP010000002.1"/>
</dbReference>
<sequence>MSGEVTISYFGKCGGELLIVSPVTFAASSQLLLGLEESEIESGLAIGDVPKDPTKFDEFLFAVCIRAINDNSLVLEHLNSYFGVSFPDLKGHWQRVCVGKN</sequence>
<dbReference type="EMBL" id="JAWHZD010000002">
    <property type="protein sequence ID" value="MDV0840797.1"/>
    <property type="molecule type" value="Genomic_DNA"/>
</dbReference>
<name>A0AAW8XII2_9ENTR</name>
<proteinExistence type="predicted"/>
<reference evidence="1" key="1">
    <citation type="submission" date="2023-10" db="EMBL/GenBank/DDBJ databases">
        <title>Surveillance and assessment of the effects of hospital wastewater treatment on clearance of pathogenic bacterial and antimicrobial resistance genes.</title>
        <authorList>
            <person name="Wu Y."/>
        </authorList>
    </citation>
    <scope>NUCLEOTIDE SEQUENCE</scope>
    <source>
        <strain evidence="1">23-M-SRM-33-1</strain>
    </source>
</reference>
<evidence type="ECO:0000313" key="2">
    <source>
        <dbReference type="Proteomes" id="UP001284547"/>
    </source>
</evidence>
<evidence type="ECO:0000313" key="1">
    <source>
        <dbReference type="EMBL" id="MDV0840797.1"/>
    </source>
</evidence>
<accession>A0AAW8XII2</accession>
<gene>
    <name evidence="1" type="ORF">RZP41_05815</name>
</gene>
<organism evidence="1 2">
    <name type="scientific">Klebsiella quasipneumoniae subsp. quasipneumoniae</name>
    <dbReference type="NCBI Taxonomy" id="1667327"/>
    <lineage>
        <taxon>Bacteria</taxon>
        <taxon>Pseudomonadati</taxon>
        <taxon>Pseudomonadota</taxon>
        <taxon>Gammaproteobacteria</taxon>
        <taxon>Enterobacterales</taxon>
        <taxon>Enterobacteriaceae</taxon>
        <taxon>Klebsiella/Raoultella group</taxon>
        <taxon>Klebsiella</taxon>
        <taxon>Klebsiella pneumoniae complex</taxon>
    </lineage>
</organism>